<dbReference type="Gene3D" id="3.40.640.10">
    <property type="entry name" value="Type I PLP-dependent aspartate aminotransferase-like (Major domain)"/>
    <property type="match status" value="1"/>
</dbReference>
<dbReference type="PANTHER" id="PTHR43586">
    <property type="entry name" value="CYSTEINE DESULFURASE"/>
    <property type="match status" value="1"/>
</dbReference>
<evidence type="ECO:0000313" key="3">
    <source>
        <dbReference type="EMBL" id="MBL6454832.1"/>
    </source>
</evidence>
<keyword evidence="4" id="KW-1185">Reference proteome</keyword>
<evidence type="ECO:0000259" key="2">
    <source>
        <dbReference type="Pfam" id="PF00266"/>
    </source>
</evidence>
<gene>
    <name evidence="3" type="ORF">JMJ55_05820</name>
</gene>
<comment type="caution">
    <text evidence="3">The sequence shown here is derived from an EMBL/GenBank/DDBJ whole genome shotgun (WGS) entry which is preliminary data.</text>
</comment>
<dbReference type="InterPro" id="IPR015421">
    <property type="entry name" value="PyrdxlP-dep_Trfase_major"/>
</dbReference>
<keyword evidence="1" id="KW-0663">Pyridoxal phosphate</keyword>
<proteinExistence type="predicted"/>
<organism evidence="3 4">
    <name type="scientific">Belnapia mucosa</name>
    <dbReference type="NCBI Taxonomy" id="2804532"/>
    <lineage>
        <taxon>Bacteria</taxon>
        <taxon>Pseudomonadati</taxon>
        <taxon>Pseudomonadota</taxon>
        <taxon>Alphaproteobacteria</taxon>
        <taxon>Acetobacterales</taxon>
        <taxon>Roseomonadaceae</taxon>
        <taxon>Belnapia</taxon>
    </lineage>
</organism>
<keyword evidence="3" id="KW-0808">Transferase</keyword>
<dbReference type="GO" id="GO:0008483">
    <property type="term" value="F:transaminase activity"/>
    <property type="evidence" value="ECO:0007669"/>
    <property type="project" value="UniProtKB-KW"/>
</dbReference>
<accession>A0ABS1UZE6</accession>
<dbReference type="InterPro" id="IPR000192">
    <property type="entry name" value="Aminotrans_V_dom"/>
</dbReference>
<dbReference type="Proteomes" id="UP000606490">
    <property type="component" value="Unassembled WGS sequence"/>
</dbReference>
<dbReference type="InterPro" id="IPR015422">
    <property type="entry name" value="PyrdxlP-dep_Trfase_small"/>
</dbReference>
<dbReference type="RefSeq" id="WP_202824569.1">
    <property type="nucleotide sequence ID" value="NZ_JAEUXJ010000002.1"/>
</dbReference>
<keyword evidence="3" id="KW-0032">Aminotransferase</keyword>
<evidence type="ECO:0000256" key="1">
    <source>
        <dbReference type="ARBA" id="ARBA00022898"/>
    </source>
</evidence>
<dbReference type="SUPFAM" id="SSF53383">
    <property type="entry name" value="PLP-dependent transferases"/>
    <property type="match status" value="1"/>
</dbReference>
<reference evidence="3 4" key="1">
    <citation type="submission" date="2021-01" db="EMBL/GenBank/DDBJ databases">
        <title>Belnapia mucosa sp. nov. and Belnapia arida sp. nov., isolated from the Tabernas Desert (Almeria, Spain).</title>
        <authorList>
            <person name="Molina-Menor E."/>
            <person name="Vidal-Verdu A."/>
            <person name="Calonge A."/>
            <person name="Satari L."/>
            <person name="Pereto Magraner J."/>
            <person name="Porcar Miralles M."/>
        </authorList>
    </citation>
    <scope>NUCLEOTIDE SEQUENCE [LARGE SCALE GENOMIC DNA]</scope>
    <source>
        <strain evidence="3 4">T6</strain>
    </source>
</reference>
<dbReference type="EMBL" id="JAEUXJ010000002">
    <property type="protein sequence ID" value="MBL6454832.1"/>
    <property type="molecule type" value="Genomic_DNA"/>
</dbReference>
<evidence type="ECO:0000313" key="4">
    <source>
        <dbReference type="Proteomes" id="UP000606490"/>
    </source>
</evidence>
<sequence>MPSPAEAMLAERPAAGDAPIFDPRDFRIPAGITHVCAGGETAFLHRHDAALARYAADKSNGIHGRHAQDAEVLRARSLVAGAWGVERGDIGLVANVAEGMSMLVESLDWRPGDNILVDPDEYPSLVAPVALQRHPHIGIRYARANDPAALAAAVTDRTRLIAVSHVSYLTGERYDLAALRRLADGVGALLVVDHTQAAGYLAVDPRIADFAFAAGYKWLLGMTGTAIAYWNRARQPDWMPSTAGWHSIDDMGRPDYSAGLKLVPDAMRFARGNPAHGAVYVLAEALDYLGRHPPGAVQAHVQRLTTALLARLEAAGIPSTTPRDPARHGASVCVACPGAAALTEALVQRGVWAWNGRGRIRFSFHGYNAMADVDRIMDALLAEWHAQ</sequence>
<dbReference type="InterPro" id="IPR015424">
    <property type="entry name" value="PyrdxlP-dep_Trfase"/>
</dbReference>
<dbReference type="PANTHER" id="PTHR43586:SF15">
    <property type="entry name" value="BLR3095 PROTEIN"/>
    <property type="match status" value="1"/>
</dbReference>
<dbReference type="Gene3D" id="3.90.1150.10">
    <property type="entry name" value="Aspartate Aminotransferase, domain 1"/>
    <property type="match status" value="1"/>
</dbReference>
<feature type="domain" description="Aminotransferase class V" evidence="2">
    <location>
        <begin position="49"/>
        <end position="375"/>
    </location>
</feature>
<dbReference type="Pfam" id="PF00266">
    <property type="entry name" value="Aminotran_5"/>
    <property type="match status" value="1"/>
</dbReference>
<name>A0ABS1UZE6_9PROT</name>
<protein>
    <submittedName>
        <fullName evidence="3">Aminotransferase class V-fold PLP-dependent enzyme</fullName>
    </submittedName>
</protein>